<evidence type="ECO:0000256" key="1">
    <source>
        <dbReference type="SAM" id="SignalP"/>
    </source>
</evidence>
<protein>
    <submittedName>
        <fullName evidence="2">Carboxypeptidase regulatory-like domain-containing protein</fullName>
    </submittedName>
</protein>
<keyword evidence="3" id="KW-1185">Reference proteome</keyword>
<reference evidence="2 3" key="1">
    <citation type="submission" date="2020-09" db="EMBL/GenBank/DDBJ databases">
        <title>Photobacterium sp. CAU 1568 isolated from sand of Sido Beach.</title>
        <authorList>
            <person name="Kim W."/>
        </authorList>
    </citation>
    <scope>NUCLEOTIDE SEQUENCE [LARGE SCALE GENOMIC DNA]</scope>
    <source>
        <strain evidence="2 3">CAU 1568</strain>
    </source>
</reference>
<proteinExistence type="predicted"/>
<dbReference type="RefSeq" id="WP_192016342.1">
    <property type="nucleotide sequence ID" value="NZ_JACYTP010000008.1"/>
</dbReference>
<evidence type="ECO:0000313" key="2">
    <source>
        <dbReference type="EMBL" id="MBD8513649.1"/>
    </source>
</evidence>
<feature type="chain" id="PRO_5046383838" evidence="1">
    <location>
        <begin position="19"/>
        <end position="2587"/>
    </location>
</feature>
<name>A0ABR9BN62_9GAMM</name>
<dbReference type="PROSITE" id="PS51257">
    <property type="entry name" value="PROKAR_LIPOPROTEIN"/>
    <property type="match status" value="1"/>
</dbReference>
<sequence>MFRQIVLLLLFVLLSACGSEETYPEYPKDRQQGILSGVVFDAAVSNARVSVYEFSNGKAGRLLAATNTNPDGRFSIALTAGTTPLYIEANGGGYLDPHSKNVVTVNDRGPLKFRAYVNFVEGQNRNVMLTPLTNIAAGLAEYNFQRLGQQTAAAIESANAAVNSQYGFDVFSVQPLDISVGNYSAVATQGHQYGAFLLAYSSAAYELLEKSGGSDKEKLIYTSYNLVDLQYRDIQATGQLDGWSLDEVSALPVALSFGLQKLNVEYYTNTLAQHLLRVVNNPDINISSTPASDYTPLVNRLNNASGGIYAPRAPVSIDEDAPEVVRFGNETLSGSGLVSVKVTDFIGIEYAEVFLQTKTAESGWGELENCKNGISSLCSVQSEAFDSGVRETLVVTKVNTLEIDKLSAEPVEGRLVLKVADVLGNADDAQSVSFRWDNLAPVINITSPKTFNPVNKAFYTLTGTIKDAGSEIASATIAVNAGAPDVLNCTMQKDPDTQEDVCAFTQNFDRGLFIGGQTTFFLTATDGNGNKSQTQYLILSDTTAPTQSVAFPEVAMKFFDADTGEYQDNLTQEYFQDLYGKQYLNLNYAYALQGLKGVHPEVDFADFTTLVLDQNQVPYLTLSVSDATGSSEVTSSSAEELNVIVTYEAGKIGEPVAITRTVKSNLGQLPHEVFPAPDSEGYISEARYFIPFVREIFGADFTRVDESYAQTITIVTEDGSGNLSVPYKFQFKSTFNLPSIKVTSPYIGASATIERLNASGQWASIASCKMLAEPSKTGGGTLKDTASCQTHSQFAGEIHRVTVTGSTQFYKWSQNALTEFDLTEEHGLRSYGMVGGESGDREFIITELSVFQSGFFDYLFDKSNKTQGTAQGILSDVNAMFGEQTSQFFGFNPTTTYYANNDELLTIPNPPSSKYLYRFLLEAMGDIANASAVQNSTDLAKLYYTDIVGDGKPDGKNAAGQQLYFANDPLGENYYREKLGEHFYDFVKTKFTGKVDDKVAMYYANRFAKSDPTLQSQKVFNTPAEAVDQEPPAVSLDPLASNAIQLFNKWYVSGDLSAIVNVTDPSGLDKSAQPTKLELFWGVDTESNATTATGILANKIDNDAYAEKHQFGLDTANDYPGIARLDLLLSATDREGNSHGYNGQAKKATIFIVDNDPPKYTFVPPFKADSLPDTTYINTNFKQTLKFEVDERVGEDPAKRRFIFRNGTKERVVTQEESKSESNIVTLYLCLDTQCAADLEIPKPVHLDAGSWTLITEGADKLGNFIPATDPNVGRFRVNVDFQAPEVLDSDVELLGGNSQWSPLAVLNNGIGNVSALGDIELKLHTGAGLIDLAPCGPDCSTVPAYLLGDKANTKMQLVAANLDHGKTYTLYITARDTAYPPNEGEGTFAFKIDKIGPAIATPTLKDGTAPELSGNIMGTKFIANIASITDDSSVENISFWQELSASEVKLVEPFKPEGLTNINIDLQKANTSLINTSEGHQIKVFVKATDKYGFESRSNAVSTYFDNEGPTITLNNFDEVNDFVEPGYVFSISVQDEGTDPIKPGSVVYWTYTGTTPPPGVAGTQPTNPNEIETNMQQKFTLKINAEDIRGNLQDKTTFAIQVDTTPPDASLTARYQSNNLEISPAQTITEVGTVDLYLNAVDPESGIDKVEATLFRVGTEQGETIVFSPVPGNETQRKATLNTQIANDGKYNLVVDVYNKTKVNQGSPRQKTTVVRPLTVQREGYSLTVLNPANFGTFTFGQSLRAEFGIQNAEGAVLNKLECWLREDYTGDGAPDNDTSGYYKVYTNTASPVCQFDNIDRNMANNPVLITRTTASNDAKVDQIFSFNMVDIDAPVITNKDNFKLKQGDVDTVGDVKKLTVRVTVDDVLSGMDSNAEVKLHKGLTEYEPTNIQPSNGNKTITYAFTGNYNDFIRSNDVEHFVKVSGLKDKAGNIVLDSDSTIQLQVPNVKPSVEVIGIKEGDYINSKTVDFALKIGVGQEATLDNVEVDLGLNRFNLTSHAQENFDGGAKPCLDEPELMCVSFRGEVAPDHTGDNVDVLVKVYDKWGNSTAHKTINLGIDQAPPVIADVYSIGSDENGNVLMNFDISDEASGLSRVKYIVKDLGDSFTIDKSSADDAIHQLTFESAKLGSKNSFRVYIEAEDNVGMNDKTEFTVNILKPQATLELLGAQKKDSNIVLANNTQTFNISTVTDPNSRAEVKGYVVTLEPQAAGLSPITLTGDFNGLTTATEIATLTESMQGPYHLKLSILDNLGRSLPSYTLKGEGSPVTISPLIIDMASPNILDVQAVQAPVMPTVDGKYTIRLTANIQDANLNSTKVVATLNGGTNPSDYTKPAEASGVYTFDFKAAVGTHNLTIKATDYAGNEVTYPVANVVVEPWTVPEVNISLYDDKQTEVGGSKVVWLDLNFTEAVEELSKEDLMITSSAGGDVGYIEQFNRKNGTHWEVKYISPTGVDADINFSLPEGSYIAADDGMVGKPDSLGIKVFGTPLVTQITFPDGSSTVKQGQTLRVKFTFNRPIPDDIELTPKNGWTTYWSAAQINSERTEFTYGLYSDQLNKGTQSIGVQAGYEDKYGNYGQGKTANIYVQ</sequence>
<gene>
    <name evidence="2" type="ORF">IFO68_13290</name>
</gene>
<evidence type="ECO:0000313" key="3">
    <source>
        <dbReference type="Proteomes" id="UP000649768"/>
    </source>
</evidence>
<feature type="signal peptide" evidence="1">
    <location>
        <begin position="1"/>
        <end position="18"/>
    </location>
</feature>
<accession>A0ABR9BN62</accession>
<dbReference type="Proteomes" id="UP000649768">
    <property type="component" value="Unassembled WGS sequence"/>
</dbReference>
<dbReference type="EMBL" id="JACYTP010000008">
    <property type="protein sequence ID" value="MBD8513649.1"/>
    <property type="molecule type" value="Genomic_DNA"/>
</dbReference>
<comment type="caution">
    <text evidence="2">The sequence shown here is derived from an EMBL/GenBank/DDBJ whole genome shotgun (WGS) entry which is preliminary data.</text>
</comment>
<keyword evidence="1" id="KW-0732">Signal</keyword>
<dbReference type="Gene3D" id="2.60.40.10">
    <property type="entry name" value="Immunoglobulins"/>
    <property type="match status" value="1"/>
</dbReference>
<organism evidence="2 3">
    <name type="scientific">Photobacterium arenosum</name>
    <dbReference type="NCBI Taxonomy" id="2774143"/>
    <lineage>
        <taxon>Bacteria</taxon>
        <taxon>Pseudomonadati</taxon>
        <taxon>Pseudomonadota</taxon>
        <taxon>Gammaproteobacteria</taxon>
        <taxon>Vibrionales</taxon>
        <taxon>Vibrionaceae</taxon>
        <taxon>Photobacterium</taxon>
    </lineage>
</organism>
<dbReference type="InterPro" id="IPR013783">
    <property type="entry name" value="Ig-like_fold"/>
</dbReference>